<comment type="catalytic activity">
    <reaction evidence="5">
        <text>a short-chain (3S)-3-hydroxyacyl-CoA = a short-chain (2E)-enoyl-CoA + H2O</text>
        <dbReference type="Rhea" id="RHEA:52664"/>
        <dbReference type="ChEBI" id="CHEBI:15377"/>
        <dbReference type="ChEBI" id="CHEBI:87488"/>
        <dbReference type="ChEBI" id="CHEBI:136760"/>
        <dbReference type="EC" id="4.2.1.150"/>
    </reaction>
</comment>
<dbReference type="EC" id="4.2.1.150" evidence="6"/>
<dbReference type="SUPFAM" id="SSF52096">
    <property type="entry name" value="ClpP/crotonase"/>
    <property type="match status" value="1"/>
</dbReference>
<organism evidence="8 9">
    <name type="scientific">Clostridium kluyveri</name>
    <dbReference type="NCBI Taxonomy" id="1534"/>
    <lineage>
        <taxon>Bacteria</taxon>
        <taxon>Bacillati</taxon>
        <taxon>Bacillota</taxon>
        <taxon>Clostridia</taxon>
        <taxon>Eubacteriales</taxon>
        <taxon>Clostridiaceae</taxon>
        <taxon>Clostridium</taxon>
    </lineage>
</organism>
<comment type="pathway">
    <text evidence="1">Lipid metabolism; butanoate metabolism.</text>
</comment>
<evidence type="ECO:0000256" key="5">
    <source>
        <dbReference type="ARBA" id="ARBA00050624"/>
    </source>
</evidence>
<dbReference type="FunFam" id="1.10.12.10:FF:000001">
    <property type="entry name" value="Probable enoyl-CoA hydratase, mitochondrial"/>
    <property type="match status" value="1"/>
</dbReference>
<evidence type="ECO:0000256" key="3">
    <source>
        <dbReference type="ARBA" id="ARBA00011881"/>
    </source>
</evidence>
<accession>A0A1L5FA10</accession>
<comment type="subunit">
    <text evidence="3">Homotetramer.</text>
</comment>
<reference evidence="8 9" key="1">
    <citation type="submission" date="2016-12" db="EMBL/GenBank/DDBJ databases">
        <title>Complete genome sequence of Clostridium kluyveri JZZ isolated from the pit mud of a Chinese flavor liquor-making factory.</title>
        <authorList>
            <person name="Wang Y."/>
        </authorList>
    </citation>
    <scope>NUCLEOTIDE SEQUENCE [LARGE SCALE GENOMIC DNA]</scope>
    <source>
        <strain evidence="8 9">JZZ</strain>
    </source>
</reference>
<dbReference type="PANTHER" id="PTHR11941">
    <property type="entry name" value="ENOYL-COA HYDRATASE-RELATED"/>
    <property type="match status" value="1"/>
</dbReference>
<evidence type="ECO:0000256" key="7">
    <source>
        <dbReference type="RuleBase" id="RU003707"/>
    </source>
</evidence>
<dbReference type="Gene3D" id="1.10.12.10">
    <property type="entry name" value="Lyase 2-enoyl-coa Hydratase, Chain A, domain 2"/>
    <property type="match status" value="1"/>
</dbReference>
<evidence type="ECO:0000313" key="8">
    <source>
        <dbReference type="EMBL" id="APM39807.1"/>
    </source>
</evidence>
<comment type="similarity">
    <text evidence="2 7">Belongs to the enoyl-CoA hydratase/isomerase family.</text>
</comment>
<dbReference type="RefSeq" id="WP_073539422.1">
    <property type="nucleotide sequence ID" value="NZ_CP018335.1"/>
</dbReference>
<dbReference type="Pfam" id="PF00378">
    <property type="entry name" value="ECH_1"/>
    <property type="match status" value="1"/>
</dbReference>
<evidence type="ECO:0000256" key="2">
    <source>
        <dbReference type="ARBA" id="ARBA00005254"/>
    </source>
</evidence>
<dbReference type="GO" id="GO:0018812">
    <property type="term" value="F:3-hydroxyacyl-CoA dehydratase activity"/>
    <property type="evidence" value="ECO:0007669"/>
    <property type="project" value="UniProtKB-EC"/>
</dbReference>
<dbReference type="InterPro" id="IPR014748">
    <property type="entry name" value="Enoyl-CoA_hydra_C"/>
</dbReference>
<dbReference type="EMBL" id="CP018335">
    <property type="protein sequence ID" value="APM39807.1"/>
    <property type="molecule type" value="Genomic_DNA"/>
</dbReference>
<sequence length="257" mass="27798">MTYKTLLLENRNRITIIKMNTPHNLNAISQQSVEDLFDVLQVIKNDDNCRVVILTGEGKGFIGGADIKHMAGLDAIEGGQFCFAVSKCTLEMEKMGKVFIAAINGFALGAGLEVALGCDIRIFSKHAKIGFPETGLGVIPGAGGAQRLQRLVGIGKASEIIFTGDIISADNALRLGIANQVTEPESLMDTAMSMAEKILTKSPVGTRLAKEALQKGRDTDLEKALEYDKNLFGLCFSTEDKKEGMAAFIEKRKPVFK</sequence>
<evidence type="ECO:0000256" key="4">
    <source>
        <dbReference type="ARBA" id="ARBA00023239"/>
    </source>
</evidence>
<dbReference type="InterPro" id="IPR001753">
    <property type="entry name" value="Enoyl-CoA_hydra/iso"/>
</dbReference>
<dbReference type="AlphaFoldDB" id="A0A1L5FA10"/>
<dbReference type="PROSITE" id="PS00166">
    <property type="entry name" value="ENOYL_COA_HYDRATASE"/>
    <property type="match status" value="1"/>
</dbReference>
<evidence type="ECO:0000256" key="1">
    <source>
        <dbReference type="ARBA" id="ARBA00005086"/>
    </source>
</evidence>
<dbReference type="Gene3D" id="3.90.226.10">
    <property type="entry name" value="2-enoyl-CoA Hydratase, Chain A, domain 1"/>
    <property type="match status" value="1"/>
</dbReference>
<evidence type="ECO:0000256" key="6">
    <source>
        <dbReference type="ARBA" id="ARBA00067035"/>
    </source>
</evidence>
<dbReference type="PANTHER" id="PTHR11941:SF54">
    <property type="entry name" value="ENOYL-COA HYDRATASE, MITOCHONDRIAL"/>
    <property type="match status" value="1"/>
</dbReference>
<protein>
    <recommendedName>
        <fullName evidence="6">short-chain-enoyl-CoA hydratase</fullName>
        <ecNumber evidence="6">4.2.1.150</ecNumber>
    </recommendedName>
</protein>
<dbReference type="CDD" id="cd06558">
    <property type="entry name" value="crotonase-like"/>
    <property type="match status" value="1"/>
</dbReference>
<evidence type="ECO:0000313" key="9">
    <source>
        <dbReference type="Proteomes" id="UP000184604"/>
    </source>
</evidence>
<proteinExistence type="inferred from homology"/>
<name>A0A1L5FA10_CLOKL</name>
<dbReference type="OrthoDB" id="9775794at2"/>
<dbReference type="Proteomes" id="UP000184604">
    <property type="component" value="Chromosome"/>
</dbReference>
<keyword evidence="4" id="KW-0456">Lyase</keyword>
<dbReference type="InterPro" id="IPR018376">
    <property type="entry name" value="Enoyl-CoA_hyd/isom_CS"/>
</dbReference>
<dbReference type="GO" id="GO:0006635">
    <property type="term" value="P:fatty acid beta-oxidation"/>
    <property type="evidence" value="ECO:0007669"/>
    <property type="project" value="TreeGrafter"/>
</dbReference>
<gene>
    <name evidence="8" type="ORF">BS101_14215</name>
</gene>
<dbReference type="InterPro" id="IPR029045">
    <property type="entry name" value="ClpP/crotonase-like_dom_sf"/>
</dbReference>
<dbReference type="FunFam" id="3.90.226.10:FF:000009">
    <property type="entry name" value="Carnitinyl-CoA dehydratase"/>
    <property type="match status" value="1"/>
</dbReference>